<comment type="caution">
    <text evidence="5">The sequence shown here is derived from an EMBL/GenBank/DDBJ whole genome shotgun (WGS) entry which is preliminary data.</text>
</comment>
<accession>A0A3D8K4U0</accession>
<dbReference type="RefSeq" id="WP_115532542.1">
    <property type="nucleotide sequence ID" value="NZ_QRGA01000003.1"/>
</dbReference>
<feature type="domain" description="Outer membrane protein assembly factor BamE" evidence="4">
    <location>
        <begin position="28"/>
        <end position="108"/>
    </location>
</feature>
<keyword evidence="6" id="KW-1185">Reference proteome</keyword>
<evidence type="ECO:0000256" key="1">
    <source>
        <dbReference type="ARBA" id="ARBA00022729"/>
    </source>
</evidence>
<dbReference type="InterPro" id="IPR037873">
    <property type="entry name" value="BamE-like"/>
</dbReference>
<dbReference type="Gene3D" id="3.30.1450.10">
    <property type="match status" value="1"/>
</dbReference>
<dbReference type="GO" id="GO:0019867">
    <property type="term" value="C:outer membrane"/>
    <property type="evidence" value="ECO:0007669"/>
    <property type="project" value="InterPro"/>
</dbReference>
<dbReference type="OrthoDB" id="9131971at2"/>
<evidence type="ECO:0000256" key="2">
    <source>
        <dbReference type="ARBA" id="ARBA00023136"/>
    </source>
</evidence>
<dbReference type="Proteomes" id="UP000256838">
    <property type="component" value="Unassembled WGS sequence"/>
</dbReference>
<feature type="chain" id="PRO_5017542441" evidence="3">
    <location>
        <begin position="20"/>
        <end position="115"/>
    </location>
</feature>
<name>A0A3D8K4U0_9BURK</name>
<protein>
    <submittedName>
        <fullName evidence="5">Outer membrane protein assembly factor BamE</fullName>
    </submittedName>
</protein>
<keyword evidence="1 3" id="KW-0732">Signal</keyword>
<dbReference type="InterPro" id="IPR007450">
    <property type="entry name" value="BamE_dom"/>
</dbReference>
<evidence type="ECO:0000313" key="5">
    <source>
        <dbReference type="EMBL" id="RDU99874.1"/>
    </source>
</evidence>
<keyword evidence="2" id="KW-0472">Membrane</keyword>
<feature type="signal peptide" evidence="3">
    <location>
        <begin position="1"/>
        <end position="19"/>
    </location>
</feature>
<dbReference type="PROSITE" id="PS51257">
    <property type="entry name" value="PROKAR_LIPOPROTEIN"/>
    <property type="match status" value="1"/>
</dbReference>
<evidence type="ECO:0000256" key="3">
    <source>
        <dbReference type="SAM" id="SignalP"/>
    </source>
</evidence>
<proteinExistence type="predicted"/>
<reference evidence="5 6" key="1">
    <citation type="submission" date="2018-08" db="EMBL/GenBank/DDBJ databases">
        <title>Paraburkholderia sp. DHOM06 isolated from forest soil.</title>
        <authorList>
            <person name="Gao Z.-H."/>
            <person name="Qiu L.-H."/>
        </authorList>
    </citation>
    <scope>NUCLEOTIDE SEQUENCE [LARGE SCALE GENOMIC DNA]</scope>
    <source>
        <strain evidence="5 6">DHOM06</strain>
    </source>
</reference>
<evidence type="ECO:0000259" key="4">
    <source>
        <dbReference type="Pfam" id="PF04355"/>
    </source>
</evidence>
<organism evidence="5 6">
    <name type="scientific">Trinickia dinghuensis</name>
    <dbReference type="NCBI Taxonomy" id="2291023"/>
    <lineage>
        <taxon>Bacteria</taxon>
        <taxon>Pseudomonadati</taxon>
        <taxon>Pseudomonadota</taxon>
        <taxon>Betaproteobacteria</taxon>
        <taxon>Burkholderiales</taxon>
        <taxon>Burkholderiaceae</taxon>
        <taxon>Trinickia</taxon>
    </lineage>
</organism>
<dbReference type="AlphaFoldDB" id="A0A3D8K4U0"/>
<dbReference type="EMBL" id="QRGA01000003">
    <property type="protein sequence ID" value="RDU99874.1"/>
    <property type="molecule type" value="Genomic_DNA"/>
</dbReference>
<dbReference type="Pfam" id="PF04355">
    <property type="entry name" value="BamE"/>
    <property type="match status" value="1"/>
</dbReference>
<evidence type="ECO:0000313" key="6">
    <source>
        <dbReference type="Proteomes" id="UP000256838"/>
    </source>
</evidence>
<sequence length="115" mass="12244">MKKIIASAIVAAAASFTLAGCVTGNASITDEQKVSSIQIGRSTTHDVENILGKPGDVELQQGGEQVWTYQTVKTNAVAFIPFANMMGKSEQENNLTVRFNSKGVVTAMGRGQHNM</sequence>
<gene>
    <name evidence="5" type="ORF">DWV00_05565</name>
</gene>